<dbReference type="STRING" id="218851.A0A2G5E090"/>
<dbReference type="AlphaFoldDB" id="A0A2G5E090"/>
<feature type="region of interest" description="Disordered" evidence="2">
    <location>
        <begin position="418"/>
        <end position="439"/>
    </location>
</feature>
<dbReference type="PANTHER" id="PTHR33566">
    <property type="entry name" value="EN/SPM-LIKE TRANSPOSON-RELATED"/>
    <property type="match status" value="1"/>
</dbReference>
<keyword evidence="1" id="KW-0175">Coiled coil</keyword>
<dbReference type="FunCoup" id="A0A2G5E090">
    <property type="interactions" value="1492"/>
</dbReference>
<protein>
    <recommendedName>
        <fullName evidence="5">Protein DEFECTIVE IN MERISTEM SILENCING 3</fullName>
    </recommendedName>
</protein>
<dbReference type="Proteomes" id="UP000230069">
    <property type="component" value="Unassembled WGS sequence"/>
</dbReference>
<dbReference type="OrthoDB" id="10036779at2759"/>
<accession>A0A2G5E090</accession>
<evidence type="ECO:0000256" key="1">
    <source>
        <dbReference type="SAM" id="Coils"/>
    </source>
</evidence>
<evidence type="ECO:0000256" key="2">
    <source>
        <dbReference type="SAM" id="MobiDB-lite"/>
    </source>
</evidence>
<evidence type="ECO:0000313" key="3">
    <source>
        <dbReference type="EMBL" id="PIA48937.1"/>
    </source>
</evidence>
<name>A0A2G5E090_AQUCA</name>
<reference evidence="3 4" key="1">
    <citation type="submission" date="2017-09" db="EMBL/GenBank/DDBJ databases">
        <title>WGS assembly of Aquilegia coerulea Goldsmith.</title>
        <authorList>
            <person name="Hodges S."/>
            <person name="Kramer E."/>
            <person name="Nordborg M."/>
            <person name="Tomkins J."/>
            <person name="Borevitz J."/>
            <person name="Derieg N."/>
            <person name="Yan J."/>
            <person name="Mihaltcheva S."/>
            <person name="Hayes R.D."/>
            <person name="Rokhsar D."/>
        </authorList>
    </citation>
    <scope>NUCLEOTIDE SEQUENCE [LARGE SCALE GENOMIC DNA]</scope>
    <source>
        <strain evidence="4">cv. Goldsmith</strain>
    </source>
</reference>
<organism evidence="3 4">
    <name type="scientific">Aquilegia coerulea</name>
    <name type="common">Rocky mountain columbine</name>
    <dbReference type="NCBI Taxonomy" id="218851"/>
    <lineage>
        <taxon>Eukaryota</taxon>
        <taxon>Viridiplantae</taxon>
        <taxon>Streptophyta</taxon>
        <taxon>Embryophyta</taxon>
        <taxon>Tracheophyta</taxon>
        <taxon>Spermatophyta</taxon>
        <taxon>Magnoliopsida</taxon>
        <taxon>Ranunculales</taxon>
        <taxon>Ranunculaceae</taxon>
        <taxon>Thalictroideae</taxon>
        <taxon>Aquilegia</taxon>
    </lineage>
</organism>
<evidence type="ECO:0008006" key="5">
    <source>
        <dbReference type="Google" id="ProtNLM"/>
    </source>
</evidence>
<feature type="coiled-coil region" evidence="1">
    <location>
        <begin position="69"/>
        <end position="96"/>
    </location>
</feature>
<dbReference type="EMBL" id="KZ305030">
    <property type="protein sequence ID" value="PIA48937.1"/>
    <property type="molecule type" value="Genomic_DNA"/>
</dbReference>
<gene>
    <name evidence="3" type="ORF">AQUCO_01300072v1</name>
</gene>
<keyword evidence="4" id="KW-1185">Reference proteome</keyword>
<dbReference type="PANTHER" id="PTHR33566:SF6">
    <property type="entry name" value="PROTEIN DEFECTIVE IN MERISTEM SILENCING 3"/>
    <property type="match status" value="1"/>
</dbReference>
<dbReference type="InParanoid" id="A0A2G5E090"/>
<sequence length="439" mass="49237">MFESNSSQLSPPTKALSFQESSVSKSLNWREPSAVAGGAMQNGGLLKAESIVELAQKCNDDMEKFGMRIKYHEDNIKFLKAQMDNLDESIFDLQVNLSKDQCSRIEMAKNENMNHSQTEENTIDQIQQHGKSAASLLYHLEMRHGAMAFQLPFTKDVIGIVATLGKVEDDNLSRLFAEYLGLETMTAIVCKTLEGVKALEAYDEKGIINRNIGLHGIGLSIGRHIEERFLAICLENLRPYAGEFIADDPQRKLDLLKPRLPNGESPPGFLGFAVNMINLDCGNLSYLTASGQGLRETLFYSLFSRMQIYRTRKEMLLSLPCVSDGAISLDGGMIRASGVFTLGNRKEVEVRFPVSIGILDLPVDYLEAERKIKFMKWEKERIDEDIKREQALLIHANEKFASKKQEYFKFSSAYTNQQQAQTGGHRTVPKGSARISSET</sequence>
<evidence type="ECO:0000313" key="4">
    <source>
        <dbReference type="Proteomes" id="UP000230069"/>
    </source>
</evidence>
<proteinExistence type="predicted"/>